<name>A0ACC2QXR0_9NEOP</name>
<gene>
    <name evidence="1" type="ORF">PYW08_016557</name>
</gene>
<organism evidence="1 2">
    <name type="scientific">Mythimna loreyi</name>
    <dbReference type="NCBI Taxonomy" id="667449"/>
    <lineage>
        <taxon>Eukaryota</taxon>
        <taxon>Metazoa</taxon>
        <taxon>Ecdysozoa</taxon>
        <taxon>Arthropoda</taxon>
        <taxon>Hexapoda</taxon>
        <taxon>Insecta</taxon>
        <taxon>Pterygota</taxon>
        <taxon>Neoptera</taxon>
        <taxon>Endopterygota</taxon>
        <taxon>Lepidoptera</taxon>
        <taxon>Glossata</taxon>
        <taxon>Ditrysia</taxon>
        <taxon>Noctuoidea</taxon>
        <taxon>Noctuidae</taxon>
        <taxon>Noctuinae</taxon>
        <taxon>Hadenini</taxon>
        <taxon>Mythimna</taxon>
    </lineage>
</organism>
<dbReference type="Proteomes" id="UP001231649">
    <property type="component" value="Chromosome 9"/>
</dbReference>
<sequence length="289" mass="33542">MNTSMSDPDLSATHTDKTPPNYVFNRNKRSLTDLYKSDFDNFKEDMKQMMITLLDKHQEKLQDIKVTLNEIREVNQNIENSVAFLKAQNEDFKKKIDTLENQAKEDRKCIILLEDKIEELQKSQRKSNFEIKNVPKIKNETKENLLEFVTCLAKNLGSNMSATDVNDIYRIRGKKMDTLNTSIIVETNSTLRKTEMLKLCKEFNIKHKSKLCAKHLGLRTSEDTPIFVSEHLTLRGSRLYFLARDLAKSKGFTFCWTAYGKVYVRKTTTSPIINIINEAQIQQLLMAEN</sequence>
<reference evidence="1" key="1">
    <citation type="submission" date="2023-03" db="EMBL/GenBank/DDBJ databases">
        <title>Chromosome-level genomes of two armyworms, Mythimna separata and Mythimna loreyi, provide insights into the biosynthesis and reception of sex pheromones.</title>
        <authorList>
            <person name="Zhao H."/>
        </authorList>
    </citation>
    <scope>NUCLEOTIDE SEQUENCE</scope>
    <source>
        <strain evidence="1">BeijingLab</strain>
    </source>
</reference>
<evidence type="ECO:0000313" key="2">
    <source>
        <dbReference type="Proteomes" id="UP001231649"/>
    </source>
</evidence>
<dbReference type="EMBL" id="CM056785">
    <property type="protein sequence ID" value="KAJ8728172.1"/>
    <property type="molecule type" value="Genomic_DNA"/>
</dbReference>
<comment type="caution">
    <text evidence="1">The sequence shown here is derived from an EMBL/GenBank/DDBJ whole genome shotgun (WGS) entry which is preliminary data.</text>
</comment>
<proteinExistence type="predicted"/>
<accession>A0ACC2QXR0</accession>
<evidence type="ECO:0000313" key="1">
    <source>
        <dbReference type="EMBL" id="KAJ8728172.1"/>
    </source>
</evidence>
<protein>
    <submittedName>
        <fullName evidence="1">Uncharacterized protein</fullName>
    </submittedName>
</protein>
<keyword evidence="2" id="KW-1185">Reference proteome</keyword>